<dbReference type="Pfam" id="PF09862">
    <property type="entry name" value="DUF2089"/>
    <property type="match status" value="1"/>
</dbReference>
<dbReference type="EMBL" id="JADBEM010000001">
    <property type="protein sequence ID" value="MBE1611892.1"/>
    <property type="molecule type" value="Genomic_DNA"/>
</dbReference>
<evidence type="ECO:0000313" key="3">
    <source>
        <dbReference type="EMBL" id="MBE1611892.1"/>
    </source>
</evidence>
<evidence type="ECO:0000259" key="2">
    <source>
        <dbReference type="Pfam" id="PF22747"/>
    </source>
</evidence>
<dbReference type="AlphaFoldDB" id="A0A927NAF2"/>
<dbReference type="InterPro" id="IPR018658">
    <property type="entry name" value="DUF2089"/>
</dbReference>
<evidence type="ECO:0000313" key="4">
    <source>
        <dbReference type="Proteomes" id="UP000638648"/>
    </source>
</evidence>
<name>A0A927NAF2_9ACTN</name>
<gene>
    <name evidence="3" type="ORF">HEB94_008740</name>
</gene>
<dbReference type="RefSeq" id="WP_192755033.1">
    <property type="nucleotide sequence ID" value="NZ_BAABJL010000176.1"/>
</dbReference>
<feature type="domain" description="DUF2089" evidence="2">
    <location>
        <begin position="23"/>
        <end position="54"/>
    </location>
</feature>
<evidence type="ECO:0008006" key="5">
    <source>
        <dbReference type="Google" id="ProtNLM"/>
    </source>
</evidence>
<dbReference type="InterPro" id="IPR053957">
    <property type="entry name" value="DUF2089_Zn_ribbon"/>
</dbReference>
<organism evidence="3 4">
    <name type="scientific">Actinopolymorpha pittospori</name>
    <dbReference type="NCBI Taxonomy" id="648752"/>
    <lineage>
        <taxon>Bacteria</taxon>
        <taxon>Bacillati</taxon>
        <taxon>Actinomycetota</taxon>
        <taxon>Actinomycetes</taxon>
        <taxon>Propionibacteriales</taxon>
        <taxon>Actinopolymorphaceae</taxon>
        <taxon>Actinopolymorpha</taxon>
    </lineage>
</organism>
<sequence>MSVARAYGVSGAAEPEYRAPRDCPVCGAGLQVTRLSCGSCASELSGVFESCAFCGLTDADRDLLRVFLVSRGNMREVERHLGVSYPTARQRYADLLAKLGLEGAGPAPDVDLEPRPRREDVLAMLARGEIDVDDAADRLRGVG</sequence>
<proteinExistence type="predicted"/>
<protein>
    <recommendedName>
        <fullName evidence="5">DUF2089 domain-containing protein</fullName>
    </recommendedName>
</protein>
<evidence type="ECO:0000259" key="1">
    <source>
        <dbReference type="Pfam" id="PF09862"/>
    </source>
</evidence>
<keyword evidence="4" id="KW-1185">Reference proteome</keyword>
<comment type="caution">
    <text evidence="3">The sequence shown here is derived from an EMBL/GenBank/DDBJ whole genome shotgun (WGS) entry which is preliminary data.</text>
</comment>
<accession>A0A927NAF2</accession>
<dbReference type="Proteomes" id="UP000638648">
    <property type="component" value="Unassembled WGS sequence"/>
</dbReference>
<dbReference type="Pfam" id="PF22747">
    <property type="entry name" value="Zn_ribbon_DUF2089"/>
    <property type="match status" value="1"/>
</dbReference>
<reference evidence="3" key="1">
    <citation type="submission" date="2020-10" db="EMBL/GenBank/DDBJ databases">
        <title>Sequencing the genomes of 1000 actinobacteria strains.</title>
        <authorList>
            <person name="Klenk H.-P."/>
        </authorList>
    </citation>
    <scope>NUCLEOTIDE SEQUENCE</scope>
    <source>
        <strain evidence="3">DSM 45354</strain>
    </source>
</reference>
<feature type="domain" description="DUF2089" evidence="1">
    <location>
        <begin position="56"/>
        <end position="102"/>
    </location>
</feature>